<evidence type="ECO:0000313" key="3">
    <source>
        <dbReference type="Proteomes" id="UP001147746"/>
    </source>
</evidence>
<feature type="domain" description="DUF7053" evidence="1">
    <location>
        <begin position="3"/>
        <end position="149"/>
    </location>
</feature>
<evidence type="ECO:0000259" key="1">
    <source>
        <dbReference type="Pfam" id="PF23155"/>
    </source>
</evidence>
<comment type="caution">
    <text evidence="2">The sequence shown here is derived from an EMBL/GenBank/DDBJ whole genome shotgun (WGS) entry which is preliminary data.</text>
</comment>
<proteinExistence type="predicted"/>
<sequence>MQRRTVITSDSPLPSISEVSVVQRLHDHDAMITRNPLVVHYERCQPPADAPTGESHAVWYELTDRINYLPGLRGQVRYRACFHDTPQGLQTHIYAPMGVDIRNEWSVRRGGEGLYLQERVELRCPLGMTGFIRRTLTRAHRELVARLGQMDQPWGDE</sequence>
<keyword evidence="3" id="KW-1185">Reference proteome</keyword>
<reference evidence="2" key="2">
    <citation type="journal article" date="2023" name="IMA Fungus">
        <title>Comparative genomic study of the Penicillium genus elucidates a diverse pangenome and 15 lateral gene transfer events.</title>
        <authorList>
            <person name="Petersen C."/>
            <person name="Sorensen T."/>
            <person name="Nielsen M.R."/>
            <person name="Sondergaard T.E."/>
            <person name="Sorensen J.L."/>
            <person name="Fitzpatrick D.A."/>
            <person name="Frisvad J.C."/>
            <person name="Nielsen K.L."/>
        </authorList>
    </citation>
    <scope>NUCLEOTIDE SEQUENCE</scope>
    <source>
        <strain evidence="2">IBT 21472</strain>
    </source>
</reference>
<dbReference type="EMBL" id="JAPZBO010000005">
    <property type="protein sequence ID" value="KAJ5316435.1"/>
    <property type="molecule type" value="Genomic_DNA"/>
</dbReference>
<protein>
    <recommendedName>
        <fullName evidence="1">DUF7053 domain-containing protein</fullName>
    </recommendedName>
</protein>
<dbReference type="PANTHER" id="PTHR38117:SF2">
    <property type="entry name" value="NACHT AND WD40 DOMAIN PROTEIN"/>
    <property type="match status" value="1"/>
</dbReference>
<reference evidence="2" key="1">
    <citation type="submission" date="2022-12" db="EMBL/GenBank/DDBJ databases">
        <authorList>
            <person name="Petersen C."/>
        </authorList>
    </citation>
    <scope>NUCLEOTIDE SEQUENCE</scope>
    <source>
        <strain evidence="2">IBT 21472</strain>
    </source>
</reference>
<accession>A0A9W9PYB7</accession>
<dbReference type="Pfam" id="PF23155">
    <property type="entry name" value="DUF7053"/>
    <property type="match status" value="1"/>
</dbReference>
<dbReference type="Proteomes" id="UP001147746">
    <property type="component" value="Unassembled WGS sequence"/>
</dbReference>
<organism evidence="2 3">
    <name type="scientific">Penicillium atrosanguineum</name>
    <dbReference type="NCBI Taxonomy" id="1132637"/>
    <lineage>
        <taxon>Eukaryota</taxon>
        <taxon>Fungi</taxon>
        <taxon>Dikarya</taxon>
        <taxon>Ascomycota</taxon>
        <taxon>Pezizomycotina</taxon>
        <taxon>Eurotiomycetes</taxon>
        <taxon>Eurotiomycetidae</taxon>
        <taxon>Eurotiales</taxon>
        <taxon>Aspergillaceae</taxon>
        <taxon>Penicillium</taxon>
    </lineage>
</organism>
<dbReference type="PANTHER" id="PTHR38117">
    <property type="entry name" value="NACHT AND WD40 DOMAIN PROTEIN"/>
    <property type="match status" value="1"/>
</dbReference>
<gene>
    <name evidence="2" type="ORF">N7476_006742</name>
</gene>
<dbReference type="InterPro" id="IPR055481">
    <property type="entry name" value="DUF7053"/>
</dbReference>
<name>A0A9W9PYB7_9EURO</name>
<dbReference type="AlphaFoldDB" id="A0A9W9PYB7"/>
<evidence type="ECO:0000313" key="2">
    <source>
        <dbReference type="EMBL" id="KAJ5316435.1"/>
    </source>
</evidence>